<evidence type="ECO:0000256" key="3">
    <source>
        <dbReference type="ARBA" id="ARBA00022448"/>
    </source>
</evidence>
<feature type="compositionally biased region" description="Polar residues" evidence="12">
    <location>
        <begin position="168"/>
        <end position="179"/>
    </location>
</feature>
<dbReference type="SUPFAM" id="SSF52540">
    <property type="entry name" value="P-loop containing nucleoside triphosphate hydrolases"/>
    <property type="match status" value="2"/>
</dbReference>
<feature type="compositionally biased region" description="Low complexity" evidence="12">
    <location>
        <begin position="22"/>
        <end position="35"/>
    </location>
</feature>
<dbReference type="FunFam" id="3.40.50.300:FF:000205">
    <property type="entry name" value="ABC transporter B family member 4"/>
    <property type="match status" value="1"/>
</dbReference>
<evidence type="ECO:0000313" key="16">
    <source>
        <dbReference type="EMBL" id="KAK4361780.1"/>
    </source>
</evidence>
<dbReference type="GO" id="GO:0090374">
    <property type="term" value="P:oligopeptide export from mitochondrion"/>
    <property type="evidence" value="ECO:0007669"/>
    <property type="project" value="TreeGrafter"/>
</dbReference>
<evidence type="ECO:0000259" key="15">
    <source>
        <dbReference type="PROSITE" id="PS50929"/>
    </source>
</evidence>
<feature type="domain" description="ABC transmembrane type-1" evidence="15">
    <location>
        <begin position="948"/>
        <end position="1234"/>
    </location>
</feature>
<dbReference type="PANTHER" id="PTHR43394">
    <property type="entry name" value="ATP-DEPENDENT PERMEASE MDL1, MITOCHONDRIAL"/>
    <property type="match status" value="1"/>
</dbReference>
<dbReference type="CDD" id="cd03249">
    <property type="entry name" value="ABC_MTABC3_MDL1_MDL2"/>
    <property type="match status" value="1"/>
</dbReference>
<sequence length="1904" mass="209438">MAHSEFSSSTTRQRRHTTPVVSQQPSTSFSMSMSSRARNHTPASPFASDDDRSWQGELSWQFEPTGWRDNRDLSAALSPWTATDASFTSAANGSRIFRRSANDYYLSRATNGVFHSFINPSSDHSYSDLQPSGRLELQSFDSKANENSYASRSHVSREYKGKPRKSSRLTTITEGTSAGKSGPLAVKDELQSIDFDRIEDVERQFQIDGSNSHNHGTVRGHHGHVNQMGHSFKNDTSDCDVKCVDHVYEEHSHHVQYSRQSNLQQYGNDLYNDIDKNPAIHDEENDDEDDREAPRQVGLLSLFKYSTKMDIVLLLLGCIGALINGGSLPWYSYLFGNFVNKIALDKDKDQMMKDVGMVCVLMTGLTAVVVVGAYLETTCWRLVGERSAHRIRTKYLRAVLRQDIGFFDTELNTGEIMHGISSDVAQIQEVMGEKMAHFVHHIFTFINGYAVGFRRSWKVSLAVFAVTPLSMFCGLAYKAIYVGLTLKEEESYRKAGSIAEQAMSSIRTVTAFVAEDYLDEKYVESLENSGRLGAKVGFAKGAGIGVIYLVTYATWALAFWYGSILVAKGELSGGEAIACFFGVNVGGRGLALSLSYFAQFAQGTVAATRVFEVIDRVPDIDPYSPEGRRLSTIRGKIEFKSVTFAYPARPTVQILQSLNLVVPASRTLALVGISGGGKSTIFALIERFYDPVQGFITLDGHDIRTLQVKWLRTQIGMVGQEPVLFGTSILENVLMGKENATKKEAMAACVAANAHSFISRLPEGYDTQVGDRGTQLSGGQKQRIAIARAMVKDPKILLLDEPTSALDPESEAIVQRAIDKISKGRTALVIAHRLATVRNAQTIVVLDHGSVVETGNHDQLMEKAGVYFGLIKLASEAVPKTISNKGDVPKEMESNYDVSRVKSVYEISKSKYLESMQEGSKEEEQAKMKSYRFSELWKLQRPELIMILVGLIMGMFAGAILSLYPLVLGQALKVYFYTDMSRLKRDVGYLCLILVGLGFGCIFAMVGQQGFCGWAGTRLTMRVRSFLFKSILKQEPGWFDLDENSTGVLVSRLSVDCVSFRSVLGDRFSVLLMGLSSAAVGLGVSFKLEWRLALLATALTPFTLGASYLTLIINVGGKLDNSSYAKASSIAAGAVSNIRTVATFSTQEQIVKSFEQALSEPKRTSVRRSQMLGLALGLSQGAMYGAYTLTLWFGAYLVKQGFTNFGDVYKIFLILVLSSFAVGQLAGLAPDTSMASTAIPAVLAIISRRPSIGNDRLNGKKIEISKPFDIEFKTVTFAYPSRPDVIVLRNFTLKIRGGTMVALVGASGSGKSTVIWMIQRFYDPTQGRVLMEGVDLRELNLKWLRRQTALVSQEPALFAGTIRENIAFGKPNASWAEIEEAAKEAHIHKFISGLPQGYETEVGQSGVQLSGGQKQRIAIARAILKKSKLLLLDEASSALDIESEKHVQDALRKISKRATTVVVAHRLSTIREATVIAVVKEGAIAEYGSHDKLMASHLDGLYASLHNWEQTTTAALVPGALIKLLQSTNSNKKVRGEYRSIVLQVISIVPALNGSELWPNHGFFIKVSDSSHSTYVALSKEENELILNSKLQLGQFFYVDRMEPGTPIPVLVGVRPLPGRHSVLGNPKELMQMLEPSEVTVRNDQEDMTVSKLNESPDLNKENTKNILVIKEQKMVVASRYLLGVLTSTTKVGGLDQGTGAKGIENESSGAGKKSVPLKAKQRELKGQTWSATPSSSHSDANAINSGINKRLKNPRFSRKQENVRENSQSSEANIPWSSLPTNLAKPGKGILRRGILASLVAAEAQEEAKEAANLLHCLRMFAELCTSASPENPHISLSKIFTLNDLIEQHRAKTKELMPYSFETKLSLQEKVKEGKMTCFLSGRTTSKSLKPFMELSVAEKLE</sequence>
<evidence type="ECO:0000256" key="13">
    <source>
        <dbReference type="SAM" id="Phobius"/>
    </source>
</evidence>
<dbReference type="Gene3D" id="3.40.50.300">
    <property type="entry name" value="P-loop containing nucleotide triphosphate hydrolases"/>
    <property type="match status" value="2"/>
</dbReference>
<accession>A0AAE1VIQ7</accession>
<gene>
    <name evidence="16" type="ORF">RND71_017021</name>
</gene>
<dbReference type="CDD" id="cd18577">
    <property type="entry name" value="ABC_6TM_Pgp_ABCB1_D1_like"/>
    <property type="match status" value="1"/>
</dbReference>
<feature type="transmembrane region" description="Helical" evidence="13">
    <location>
        <begin position="355"/>
        <end position="375"/>
    </location>
</feature>
<keyword evidence="8 13" id="KW-1133">Transmembrane helix</keyword>
<dbReference type="GO" id="GO:0005886">
    <property type="term" value="C:plasma membrane"/>
    <property type="evidence" value="ECO:0007669"/>
    <property type="project" value="UniProtKB-SubCell"/>
</dbReference>
<feature type="domain" description="ABC transporter" evidence="14">
    <location>
        <begin position="1270"/>
        <end position="1506"/>
    </location>
</feature>
<evidence type="ECO:0000256" key="7">
    <source>
        <dbReference type="ARBA" id="ARBA00022840"/>
    </source>
</evidence>
<feature type="domain" description="ABC transmembrane type-1" evidence="15">
    <location>
        <begin position="315"/>
        <end position="602"/>
    </location>
</feature>
<feature type="transmembrane region" description="Helical" evidence="13">
    <location>
        <begin position="987"/>
        <end position="1006"/>
    </location>
</feature>
<protein>
    <submittedName>
        <fullName evidence="16">Uncharacterized protein</fullName>
    </submittedName>
</protein>
<feature type="transmembrane region" description="Helical" evidence="13">
    <location>
        <begin position="1208"/>
        <end position="1229"/>
    </location>
</feature>
<dbReference type="InterPro" id="IPR049172">
    <property type="entry name" value="DUF6857_pln"/>
</dbReference>
<comment type="subcellular location">
    <subcellularLocation>
        <location evidence="1">Cell membrane</location>
        <topology evidence="1">Multi-pass membrane protein</topology>
    </subcellularLocation>
</comment>
<dbReference type="Pfam" id="PF00664">
    <property type="entry name" value="ABC_membrane"/>
    <property type="match status" value="2"/>
</dbReference>
<dbReference type="InterPro" id="IPR036640">
    <property type="entry name" value="ABC1_TM_sf"/>
</dbReference>
<feature type="compositionally biased region" description="Polar residues" evidence="12">
    <location>
        <begin position="1766"/>
        <end position="1780"/>
    </location>
</feature>
<feature type="transmembrane region" description="Helical" evidence="13">
    <location>
        <begin position="944"/>
        <end position="967"/>
    </location>
</feature>
<proteinExistence type="inferred from homology"/>
<dbReference type="PROSITE" id="PS50893">
    <property type="entry name" value="ABC_TRANSPORTER_2"/>
    <property type="match status" value="2"/>
</dbReference>
<comment type="similarity">
    <text evidence="2">Belongs to the ABC transporter superfamily. ABCB family. Multidrug resistance exporter (TC 3.A.1.201) subfamily.</text>
</comment>
<dbReference type="Proteomes" id="UP001291623">
    <property type="component" value="Unassembled WGS sequence"/>
</dbReference>
<dbReference type="InterPro" id="IPR048297">
    <property type="entry name" value="DUF936_dom_pln"/>
</dbReference>
<keyword evidence="7" id="KW-0067">ATP-binding</keyword>
<feature type="region of interest" description="Disordered" evidence="12">
    <location>
        <begin position="1692"/>
        <end position="1780"/>
    </location>
</feature>
<feature type="region of interest" description="Disordered" evidence="12">
    <location>
        <begin position="143"/>
        <end position="183"/>
    </location>
</feature>
<dbReference type="SUPFAM" id="SSF90123">
    <property type="entry name" value="ABC transporter transmembrane region"/>
    <property type="match status" value="2"/>
</dbReference>
<reference evidence="16" key="1">
    <citation type="submission" date="2023-12" db="EMBL/GenBank/DDBJ databases">
        <title>Genome assembly of Anisodus tanguticus.</title>
        <authorList>
            <person name="Wang Y.-J."/>
        </authorList>
    </citation>
    <scope>NUCLEOTIDE SEQUENCE</scope>
    <source>
        <strain evidence="16">KB-2021</strain>
        <tissue evidence="16">Leaf</tissue>
    </source>
</reference>
<dbReference type="EMBL" id="JAVYJV010000009">
    <property type="protein sequence ID" value="KAK4361780.1"/>
    <property type="molecule type" value="Genomic_DNA"/>
</dbReference>
<dbReference type="FunFam" id="1.20.1560.10:FF:000155">
    <property type="entry name" value="ATP-binding cassette transporter, subfamily B, member 2, group MDR/PGP protein PpABCB2"/>
    <property type="match status" value="1"/>
</dbReference>
<dbReference type="InterPro" id="IPR003593">
    <property type="entry name" value="AAA+_ATPase"/>
</dbReference>
<keyword evidence="9 13" id="KW-0472">Membrane</keyword>
<feature type="transmembrane region" description="Helical" evidence="13">
    <location>
        <begin position="1172"/>
        <end position="1196"/>
    </location>
</feature>
<evidence type="ECO:0000259" key="14">
    <source>
        <dbReference type="PROSITE" id="PS50893"/>
    </source>
</evidence>
<evidence type="ECO:0000256" key="8">
    <source>
        <dbReference type="ARBA" id="ARBA00022989"/>
    </source>
</evidence>
<dbReference type="GO" id="GO:0005524">
    <property type="term" value="F:ATP binding"/>
    <property type="evidence" value="ECO:0007669"/>
    <property type="project" value="UniProtKB-KW"/>
</dbReference>
<keyword evidence="17" id="KW-1185">Reference proteome</keyword>
<feature type="transmembrane region" description="Helical" evidence="13">
    <location>
        <begin position="1068"/>
        <end position="1086"/>
    </location>
</feature>
<keyword evidence="10" id="KW-0325">Glycoprotein</keyword>
<dbReference type="PANTHER" id="PTHR43394:SF11">
    <property type="entry name" value="ATP-BINDING CASSETTE TRANSPORTER"/>
    <property type="match status" value="1"/>
</dbReference>
<feature type="transmembrane region" description="Helical" evidence="13">
    <location>
        <begin position="1092"/>
        <end position="1116"/>
    </location>
</feature>
<comment type="caution">
    <text evidence="16">The sequence shown here is derived from an EMBL/GenBank/DDBJ whole genome shotgun (WGS) entry which is preliminary data.</text>
</comment>
<evidence type="ECO:0000256" key="4">
    <source>
        <dbReference type="ARBA" id="ARBA00022692"/>
    </source>
</evidence>
<keyword evidence="6" id="KW-0547">Nucleotide-binding</keyword>
<feature type="compositionally biased region" description="Polar residues" evidence="12">
    <location>
        <begin position="1728"/>
        <end position="1748"/>
    </location>
</feature>
<feature type="transmembrane region" description="Helical" evidence="13">
    <location>
        <begin position="542"/>
        <end position="562"/>
    </location>
</feature>
<dbReference type="FunFam" id="3.40.50.300:FF:000066">
    <property type="entry name" value="ABC transporter B family member 1"/>
    <property type="match status" value="1"/>
</dbReference>
<dbReference type="GO" id="GO:0015421">
    <property type="term" value="F:ABC-type oligopeptide transporter activity"/>
    <property type="evidence" value="ECO:0007669"/>
    <property type="project" value="TreeGrafter"/>
</dbReference>
<dbReference type="GO" id="GO:0005743">
    <property type="term" value="C:mitochondrial inner membrane"/>
    <property type="evidence" value="ECO:0007669"/>
    <property type="project" value="TreeGrafter"/>
</dbReference>
<feature type="transmembrane region" description="Helical" evidence="13">
    <location>
        <begin position="311"/>
        <end position="335"/>
    </location>
</feature>
<dbReference type="GO" id="GO:0016887">
    <property type="term" value="F:ATP hydrolysis activity"/>
    <property type="evidence" value="ECO:0007669"/>
    <property type="project" value="InterPro"/>
</dbReference>
<feature type="transmembrane region" description="Helical" evidence="13">
    <location>
        <begin position="461"/>
        <end position="484"/>
    </location>
</feature>
<dbReference type="InterPro" id="IPR039421">
    <property type="entry name" value="Type_1_exporter"/>
</dbReference>
<dbReference type="PROSITE" id="PS00211">
    <property type="entry name" value="ABC_TRANSPORTER_1"/>
    <property type="match status" value="2"/>
</dbReference>
<evidence type="ECO:0000256" key="12">
    <source>
        <dbReference type="SAM" id="MobiDB-lite"/>
    </source>
</evidence>
<feature type="compositionally biased region" description="Polar residues" evidence="12">
    <location>
        <begin position="143"/>
        <end position="153"/>
    </location>
</feature>
<feature type="region of interest" description="Disordered" evidence="12">
    <location>
        <begin position="274"/>
        <end position="293"/>
    </location>
</feature>
<dbReference type="InterPro" id="IPR003439">
    <property type="entry name" value="ABC_transporter-like_ATP-bd"/>
</dbReference>
<evidence type="ECO:0000256" key="9">
    <source>
        <dbReference type="ARBA" id="ARBA00023136"/>
    </source>
</evidence>
<dbReference type="SMART" id="SM00382">
    <property type="entry name" value="AAA"/>
    <property type="match status" value="2"/>
</dbReference>
<evidence type="ECO:0000256" key="1">
    <source>
        <dbReference type="ARBA" id="ARBA00004651"/>
    </source>
</evidence>
<dbReference type="CDD" id="cd18578">
    <property type="entry name" value="ABC_6TM_Pgp_ABCB1_D2_like"/>
    <property type="match status" value="1"/>
</dbReference>
<dbReference type="InterPro" id="IPR027417">
    <property type="entry name" value="P-loop_NTPase"/>
</dbReference>
<dbReference type="PROSITE" id="PS50929">
    <property type="entry name" value="ABC_TM1F"/>
    <property type="match status" value="2"/>
</dbReference>
<dbReference type="Gene3D" id="1.20.1560.10">
    <property type="entry name" value="ABC transporter type 1, transmembrane domain"/>
    <property type="match status" value="1"/>
</dbReference>
<dbReference type="Pfam" id="PF06075">
    <property type="entry name" value="DUF936"/>
    <property type="match status" value="1"/>
</dbReference>
<comment type="subunit">
    <text evidence="11">Interacts with 1-naphthylphthalamic acid (NPA).</text>
</comment>
<evidence type="ECO:0000256" key="10">
    <source>
        <dbReference type="ARBA" id="ARBA00023180"/>
    </source>
</evidence>
<feature type="domain" description="ABC transporter" evidence="14">
    <location>
        <begin position="637"/>
        <end position="873"/>
    </location>
</feature>
<name>A0AAE1VIQ7_9SOLA</name>
<evidence type="ECO:0000313" key="17">
    <source>
        <dbReference type="Proteomes" id="UP001291623"/>
    </source>
</evidence>
<evidence type="ECO:0000256" key="2">
    <source>
        <dbReference type="ARBA" id="ARBA00007577"/>
    </source>
</evidence>
<organism evidence="16 17">
    <name type="scientific">Anisodus tanguticus</name>
    <dbReference type="NCBI Taxonomy" id="243964"/>
    <lineage>
        <taxon>Eukaryota</taxon>
        <taxon>Viridiplantae</taxon>
        <taxon>Streptophyta</taxon>
        <taxon>Embryophyta</taxon>
        <taxon>Tracheophyta</taxon>
        <taxon>Spermatophyta</taxon>
        <taxon>Magnoliopsida</taxon>
        <taxon>eudicotyledons</taxon>
        <taxon>Gunneridae</taxon>
        <taxon>Pentapetalae</taxon>
        <taxon>asterids</taxon>
        <taxon>lamiids</taxon>
        <taxon>Solanales</taxon>
        <taxon>Solanaceae</taxon>
        <taxon>Solanoideae</taxon>
        <taxon>Hyoscyameae</taxon>
        <taxon>Anisodus</taxon>
    </lineage>
</organism>
<dbReference type="Pfam" id="PF21647">
    <property type="entry name" value="DUF6857"/>
    <property type="match status" value="1"/>
</dbReference>
<dbReference type="InterPro" id="IPR011527">
    <property type="entry name" value="ABC1_TM_dom"/>
</dbReference>
<evidence type="ECO:0000256" key="11">
    <source>
        <dbReference type="ARBA" id="ARBA00062948"/>
    </source>
</evidence>
<evidence type="ECO:0000256" key="6">
    <source>
        <dbReference type="ARBA" id="ARBA00022741"/>
    </source>
</evidence>
<dbReference type="Pfam" id="PF00005">
    <property type="entry name" value="ABC_tran"/>
    <property type="match status" value="2"/>
</dbReference>
<feature type="region of interest" description="Disordered" evidence="12">
    <location>
        <begin position="1"/>
        <end position="52"/>
    </location>
</feature>
<evidence type="ECO:0000256" key="5">
    <source>
        <dbReference type="ARBA" id="ARBA00022737"/>
    </source>
</evidence>
<keyword evidence="3" id="KW-0813">Transport</keyword>
<keyword evidence="5" id="KW-0677">Repeat</keyword>
<dbReference type="InterPro" id="IPR017871">
    <property type="entry name" value="ABC_transporter-like_CS"/>
</dbReference>
<keyword evidence="4 13" id="KW-0812">Transmembrane</keyword>